<comment type="similarity">
    <text evidence="1">Belongs to the peptidase S45 family.</text>
</comment>
<dbReference type="EMBL" id="UINC01149806">
    <property type="protein sequence ID" value="SVD42498.1"/>
    <property type="molecule type" value="Genomic_DNA"/>
</dbReference>
<evidence type="ECO:0000256" key="1">
    <source>
        <dbReference type="ARBA" id="ARBA00006586"/>
    </source>
</evidence>
<dbReference type="Pfam" id="PF01804">
    <property type="entry name" value="Penicil_amidase"/>
    <property type="match status" value="1"/>
</dbReference>
<proteinExistence type="inferred from homology"/>
<feature type="region of interest" description="Disordered" evidence="2">
    <location>
        <begin position="219"/>
        <end position="238"/>
    </location>
</feature>
<evidence type="ECO:0000313" key="3">
    <source>
        <dbReference type="EMBL" id="SVD42498.1"/>
    </source>
</evidence>
<gene>
    <name evidence="3" type="ORF">METZ01_LOCUS395352</name>
</gene>
<evidence type="ECO:0008006" key="4">
    <source>
        <dbReference type="Google" id="ProtNLM"/>
    </source>
</evidence>
<organism evidence="3">
    <name type="scientific">marine metagenome</name>
    <dbReference type="NCBI Taxonomy" id="408172"/>
    <lineage>
        <taxon>unclassified sequences</taxon>
        <taxon>metagenomes</taxon>
        <taxon>ecological metagenomes</taxon>
    </lineage>
</organism>
<feature type="region of interest" description="Disordered" evidence="2">
    <location>
        <begin position="188"/>
        <end position="214"/>
    </location>
</feature>
<dbReference type="GO" id="GO:0017000">
    <property type="term" value="P:antibiotic biosynthetic process"/>
    <property type="evidence" value="ECO:0007669"/>
    <property type="project" value="InterPro"/>
</dbReference>
<dbReference type="Gene3D" id="3.60.20.10">
    <property type="entry name" value="Glutamine Phosphoribosylpyrophosphate, subunit 1, domain 1"/>
    <property type="match status" value="1"/>
</dbReference>
<dbReference type="PANTHER" id="PTHR34218">
    <property type="entry name" value="PEPTIDASE S45 PENICILLIN AMIDASE"/>
    <property type="match status" value="1"/>
</dbReference>
<dbReference type="InterPro" id="IPR029055">
    <property type="entry name" value="Ntn_hydrolases_N"/>
</dbReference>
<dbReference type="PANTHER" id="PTHR34218:SF3">
    <property type="entry name" value="ACYL-HOMOSERINE LACTONE ACYLASE PVDQ"/>
    <property type="match status" value="1"/>
</dbReference>
<accession>A0A382V994</accession>
<protein>
    <recommendedName>
        <fullName evidence="4">Penicillin amidase</fullName>
    </recommendedName>
</protein>
<evidence type="ECO:0000256" key="2">
    <source>
        <dbReference type="SAM" id="MobiDB-lite"/>
    </source>
</evidence>
<feature type="non-terminal residue" evidence="3">
    <location>
        <position position="238"/>
    </location>
</feature>
<dbReference type="InterPro" id="IPR023343">
    <property type="entry name" value="Penicillin_amidase_dom1"/>
</dbReference>
<name>A0A382V994_9ZZZZ</name>
<sequence length="238" mass="27188">MKYLVSISLALIFSVSLFLKWILQPSFILSEQELSNAKSREVTIYRDTWGVPHIFGETDSDAAFGLAYAHSEDDFSTIQDVIIMVKQKSGLLKGKDGAITDFLMEWLRIYETVDKFYHSHLSPEVKQLMEGYCQGINLFAHEHNDEIKLNVFPVEPRDIVVGFVFRTPMFFGLDRELESLFNLKEKPEIQSKSKREKSPSPIGSNGFAVSPKRSENGETMLVINSHQPWDGPTSWYEA</sequence>
<dbReference type="InterPro" id="IPR002692">
    <property type="entry name" value="S45"/>
</dbReference>
<dbReference type="Gene3D" id="1.10.439.10">
    <property type="entry name" value="Penicillin Amidohydrolase, domain 1"/>
    <property type="match status" value="1"/>
</dbReference>
<dbReference type="AlphaFoldDB" id="A0A382V994"/>
<feature type="compositionally biased region" description="Basic and acidic residues" evidence="2">
    <location>
        <begin position="188"/>
        <end position="198"/>
    </location>
</feature>
<reference evidence="3" key="1">
    <citation type="submission" date="2018-05" db="EMBL/GenBank/DDBJ databases">
        <authorList>
            <person name="Lanie J.A."/>
            <person name="Ng W.-L."/>
            <person name="Kazmierczak K.M."/>
            <person name="Andrzejewski T.M."/>
            <person name="Davidsen T.M."/>
            <person name="Wayne K.J."/>
            <person name="Tettelin H."/>
            <person name="Glass J.I."/>
            <person name="Rusch D."/>
            <person name="Podicherti R."/>
            <person name="Tsui H.-C.T."/>
            <person name="Winkler M.E."/>
        </authorList>
    </citation>
    <scope>NUCLEOTIDE SEQUENCE</scope>
</reference>
<dbReference type="GO" id="GO:0016811">
    <property type="term" value="F:hydrolase activity, acting on carbon-nitrogen (but not peptide) bonds, in linear amides"/>
    <property type="evidence" value="ECO:0007669"/>
    <property type="project" value="InterPro"/>
</dbReference>
<dbReference type="SUPFAM" id="SSF56235">
    <property type="entry name" value="N-terminal nucleophile aminohydrolases (Ntn hydrolases)"/>
    <property type="match status" value="1"/>
</dbReference>